<keyword evidence="1" id="KW-0808">Transferase</keyword>
<keyword evidence="2" id="KW-1185">Reference proteome</keyword>
<evidence type="ECO:0000313" key="1">
    <source>
        <dbReference type="EMBL" id="KZV35508.1"/>
    </source>
</evidence>
<reference evidence="1 2" key="1">
    <citation type="journal article" date="2015" name="Proc. Natl. Acad. Sci. U.S.A.">
        <title>The resurrection genome of Boea hygrometrica: A blueprint for survival of dehydration.</title>
        <authorList>
            <person name="Xiao L."/>
            <person name="Yang G."/>
            <person name="Zhang L."/>
            <person name="Yang X."/>
            <person name="Zhao S."/>
            <person name="Ji Z."/>
            <person name="Zhou Q."/>
            <person name="Hu M."/>
            <person name="Wang Y."/>
            <person name="Chen M."/>
            <person name="Xu Y."/>
            <person name="Jin H."/>
            <person name="Xiao X."/>
            <person name="Hu G."/>
            <person name="Bao F."/>
            <person name="Hu Y."/>
            <person name="Wan P."/>
            <person name="Li L."/>
            <person name="Deng X."/>
            <person name="Kuang T."/>
            <person name="Xiang C."/>
            <person name="Zhu J.K."/>
            <person name="Oliver M.J."/>
            <person name="He Y."/>
        </authorList>
    </citation>
    <scope>NUCLEOTIDE SEQUENCE [LARGE SCALE GENOMIC DNA]</scope>
    <source>
        <strain evidence="2">cv. XS01</strain>
    </source>
</reference>
<evidence type="ECO:0000313" key="2">
    <source>
        <dbReference type="Proteomes" id="UP000250235"/>
    </source>
</evidence>
<gene>
    <name evidence="1" type="ORF">F511_34040</name>
</gene>
<organism evidence="1 2">
    <name type="scientific">Dorcoceras hygrometricum</name>
    <dbReference type="NCBI Taxonomy" id="472368"/>
    <lineage>
        <taxon>Eukaryota</taxon>
        <taxon>Viridiplantae</taxon>
        <taxon>Streptophyta</taxon>
        <taxon>Embryophyta</taxon>
        <taxon>Tracheophyta</taxon>
        <taxon>Spermatophyta</taxon>
        <taxon>Magnoliopsida</taxon>
        <taxon>eudicotyledons</taxon>
        <taxon>Gunneridae</taxon>
        <taxon>Pentapetalae</taxon>
        <taxon>asterids</taxon>
        <taxon>lamiids</taxon>
        <taxon>Lamiales</taxon>
        <taxon>Gesneriaceae</taxon>
        <taxon>Didymocarpoideae</taxon>
        <taxon>Trichosporeae</taxon>
        <taxon>Loxocarpinae</taxon>
        <taxon>Dorcoceras</taxon>
    </lineage>
</organism>
<proteinExistence type="predicted"/>
<keyword evidence="1" id="KW-0418">Kinase</keyword>
<accession>A0A2Z7BPH3</accession>
<sequence>MVKRRRFDKLKRSVLGATLLISCWKRSSRESLPCLPSQERSGCLGRELQRLVITLLRCVVPEKSNAIIGVVTTGFECLPPSYDGLTGSEYHGPMISPIDTSCGYRG</sequence>
<dbReference type="PROSITE" id="PS51257">
    <property type="entry name" value="PROKAR_LIPOPROTEIN"/>
    <property type="match status" value="1"/>
</dbReference>
<dbReference type="AlphaFoldDB" id="A0A2Z7BPH3"/>
<name>A0A2Z7BPH3_9LAMI</name>
<dbReference type="EMBL" id="KV004562">
    <property type="protein sequence ID" value="KZV35508.1"/>
    <property type="molecule type" value="Genomic_DNA"/>
</dbReference>
<dbReference type="GO" id="GO:0016301">
    <property type="term" value="F:kinase activity"/>
    <property type="evidence" value="ECO:0007669"/>
    <property type="project" value="UniProtKB-KW"/>
</dbReference>
<dbReference type="Proteomes" id="UP000250235">
    <property type="component" value="Unassembled WGS sequence"/>
</dbReference>
<protein>
    <submittedName>
        <fullName evidence="1">Serine/threonine-protein kinase ATM</fullName>
    </submittedName>
</protein>